<keyword evidence="4 9" id="KW-0418">Kinase</keyword>
<comment type="similarity">
    <text evidence="7">Belongs to the protein kinase superfamily.</text>
</comment>
<dbReference type="InterPro" id="IPR008271">
    <property type="entry name" value="Ser/Thr_kinase_AS"/>
</dbReference>
<dbReference type="GO" id="GO:0004674">
    <property type="term" value="F:protein serine/threonine kinase activity"/>
    <property type="evidence" value="ECO:0007669"/>
    <property type="project" value="UniProtKB-KW"/>
</dbReference>
<dbReference type="Gene3D" id="6.10.140.620">
    <property type="match status" value="1"/>
</dbReference>
<keyword evidence="3 6" id="KW-0547">Nucleotide-binding</keyword>
<feature type="domain" description="Protein kinase" evidence="8">
    <location>
        <begin position="22"/>
        <end position="280"/>
    </location>
</feature>
<evidence type="ECO:0000256" key="4">
    <source>
        <dbReference type="ARBA" id="ARBA00022777"/>
    </source>
</evidence>
<accession>A0AAW2ZEM9</accession>
<dbReference type="InterPro" id="IPR000719">
    <property type="entry name" value="Prot_kinase_dom"/>
</dbReference>
<evidence type="ECO:0000256" key="7">
    <source>
        <dbReference type="RuleBase" id="RU000304"/>
    </source>
</evidence>
<evidence type="ECO:0000313" key="9">
    <source>
        <dbReference type="EMBL" id="KAL0487448.1"/>
    </source>
</evidence>
<dbReference type="CDD" id="cd05117">
    <property type="entry name" value="STKc_CAMK"/>
    <property type="match status" value="1"/>
</dbReference>
<dbReference type="Pfam" id="PF00069">
    <property type="entry name" value="Pkinase"/>
    <property type="match status" value="1"/>
</dbReference>
<evidence type="ECO:0000256" key="1">
    <source>
        <dbReference type="ARBA" id="ARBA00022527"/>
    </source>
</evidence>
<dbReference type="PROSITE" id="PS50011">
    <property type="entry name" value="PROTEIN_KINASE_DOM"/>
    <property type="match status" value="1"/>
</dbReference>
<feature type="binding site" evidence="6">
    <location>
        <position position="51"/>
    </location>
    <ligand>
        <name>ATP</name>
        <dbReference type="ChEBI" id="CHEBI:30616"/>
    </ligand>
</feature>
<dbReference type="PANTHER" id="PTHR24347">
    <property type="entry name" value="SERINE/THREONINE-PROTEIN KINASE"/>
    <property type="match status" value="1"/>
</dbReference>
<sequence length="340" mass="38713">MDSTEDLLFYKEAKTYDIKKDYDIGRVLGSGTFSTVKLATQKSDSRQVAVKIIDKTNLQVNTDSLRTEVKILKSVEDPNIVELIDIYEKDQKVYLVMELLTGGELFDRIVNKYPNGYNEEVAAELTKKIVLSVKYLHSRGIVHRDLKPENLLYASESNDSDIKITDFGLAKMADGDFLLKTACGTPNYVAPEVLLNEGYDASVDMWSIGVILYILLCGFPPFYSENTPELFDQIINGSYDFPSPYWDKVSLSARDLITKLLQIDPKKRFTPDQCLSHPWIKNLTTNKEIRTEVISELKKFNARRKFKITVEAVLAAQKLLSRLKTRQIFNGKKVSSPKKK</sequence>
<dbReference type="FunFam" id="1.10.510.10:FF:000026">
    <property type="entry name" value="Calcium/calmodulin-dependent protein kinase type 1"/>
    <property type="match status" value="1"/>
</dbReference>
<dbReference type="InterPro" id="IPR011009">
    <property type="entry name" value="Kinase-like_dom_sf"/>
</dbReference>
<protein>
    <submittedName>
        <fullName evidence="9">Calcium/calmodulin-dependent protein kinase</fullName>
    </submittedName>
</protein>
<dbReference type="FunFam" id="3.30.200.20:FF:000003">
    <property type="entry name" value="Non-specific serine/threonine protein kinase"/>
    <property type="match status" value="1"/>
</dbReference>
<dbReference type="AlphaFoldDB" id="A0AAW2ZEM9"/>
<dbReference type="Proteomes" id="UP001431209">
    <property type="component" value="Unassembled WGS sequence"/>
</dbReference>
<dbReference type="PROSITE" id="PS00107">
    <property type="entry name" value="PROTEIN_KINASE_ATP"/>
    <property type="match status" value="1"/>
</dbReference>
<gene>
    <name evidence="9" type="ORF">AKO1_004197</name>
</gene>
<keyword evidence="1 7" id="KW-0723">Serine/threonine-protein kinase</keyword>
<name>A0AAW2ZEM9_9EUKA</name>
<evidence type="ECO:0000313" key="10">
    <source>
        <dbReference type="Proteomes" id="UP001431209"/>
    </source>
</evidence>
<evidence type="ECO:0000256" key="6">
    <source>
        <dbReference type="PROSITE-ProRule" id="PRU10141"/>
    </source>
</evidence>
<reference evidence="9 10" key="1">
    <citation type="submission" date="2024-03" db="EMBL/GenBank/DDBJ databases">
        <title>The Acrasis kona genome and developmental transcriptomes reveal deep origins of eukaryotic multicellular pathways.</title>
        <authorList>
            <person name="Sheikh S."/>
            <person name="Fu C.-J."/>
            <person name="Brown M.W."/>
            <person name="Baldauf S.L."/>
        </authorList>
    </citation>
    <scope>NUCLEOTIDE SEQUENCE [LARGE SCALE GENOMIC DNA]</scope>
    <source>
        <strain evidence="9 10">ATCC MYA-3509</strain>
    </source>
</reference>
<evidence type="ECO:0000259" key="8">
    <source>
        <dbReference type="PROSITE" id="PS50011"/>
    </source>
</evidence>
<dbReference type="Gene3D" id="1.10.510.10">
    <property type="entry name" value="Transferase(Phosphotransferase) domain 1"/>
    <property type="match status" value="1"/>
</dbReference>
<dbReference type="SMART" id="SM00220">
    <property type="entry name" value="S_TKc"/>
    <property type="match status" value="1"/>
</dbReference>
<dbReference type="EMBL" id="JAOPGA020001346">
    <property type="protein sequence ID" value="KAL0487448.1"/>
    <property type="molecule type" value="Genomic_DNA"/>
</dbReference>
<dbReference type="PROSITE" id="PS00108">
    <property type="entry name" value="PROTEIN_KINASE_ST"/>
    <property type="match status" value="1"/>
</dbReference>
<keyword evidence="10" id="KW-1185">Reference proteome</keyword>
<dbReference type="Gene3D" id="3.30.200.20">
    <property type="entry name" value="Phosphorylase Kinase, domain 1"/>
    <property type="match status" value="1"/>
</dbReference>
<evidence type="ECO:0000256" key="3">
    <source>
        <dbReference type="ARBA" id="ARBA00022741"/>
    </source>
</evidence>
<dbReference type="GO" id="GO:0005524">
    <property type="term" value="F:ATP binding"/>
    <property type="evidence" value="ECO:0007669"/>
    <property type="project" value="UniProtKB-UniRule"/>
</dbReference>
<proteinExistence type="inferred from homology"/>
<keyword evidence="2" id="KW-0808">Transferase</keyword>
<organism evidence="9 10">
    <name type="scientific">Acrasis kona</name>
    <dbReference type="NCBI Taxonomy" id="1008807"/>
    <lineage>
        <taxon>Eukaryota</taxon>
        <taxon>Discoba</taxon>
        <taxon>Heterolobosea</taxon>
        <taxon>Tetramitia</taxon>
        <taxon>Eutetramitia</taxon>
        <taxon>Acrasidae</taxon>
        <taxon>Acrasis</taxon>
    </lineage>
</organism>
<keyword evidence="5 6" id="KW-0067">ATP-binding</keyword>
<dbReference type="InterPro" id="IPR017441">
    <property type="entry name" value="Protein_kinase_ATP_BS"/>
</dbReference>
<dbReference type="SUPFAM" id="SSF56112">
    <property type="entry name" value="Protein kinase-like (PK-like)"/>
    <property type="match status" value="1"/>
</dbReference>
<evidence type="ECO:0000256" key="5">
    <source>
        <dbReference type="ARBA" id="ARBA00022840"/>
    </source>
</evidence>
<evidence type="ECO:0000256" key="2">
    <source>
        <dbReference type="ARBA" id="ARBA00022679"/>
    </source>
</evidence>
<comment type="caution">
    <text evidence="9">The sequence shown here is derived from an EMBL/GenBank/DDBJ whole genome shotgun (WGS) entry which is preliminary data.</text>
</comment>